<dbReference type="SUPFAM" id="SSF56801">
    <property type="entry name" value="Acetyl-CoA synthetase-like"/>
    <property type="match status" value="1"/>
</dbReference>
<feature type="domain" description="AMP-dependent synthetase/ligase" evidence="1">
    <location>
        <begin position="1"/>
        <end position="214"/>
    </location>
</feature>
<dbReference type="EMBL" id="JADIMA010000013">
    <property type="protein sequence ID" value="MBO8472263.1"/>
    <property type="molecule type" value="Genomic_DNA"/>
</dbReference>
<reference evidence="3" key="2">
    <citation type="journal article" date="2021" name="PeerJ">
        <title>Extensive microbial diversity within the chicken gut microbiome revealed by metagenomics and culture.</title>
        <authorList>
            <person name="Gilroy R."/>
            <person name="Ravi A."/>
            <person name="Getino M."/>
            <person name="Pursley I."/>
            <person name="Horton D.L."/>
            <person name="Alikhan N.F."/>
            <person name="Baker D."/>
            <person name="Gharbi K."/>
            <person name="Hall N."/>
            <person name="Watson M."/>
            <person name="Adriaenssens E.M."/>
            <person name="Foster-Nyarko E."/>
            <person name="Jarju S."/>
            <person name="Secka A."/>
            <person name="Antonio M."/>
            <person name="Oren A."/>
            <person name="Chaudhuri R.R."/>
            <person name="La Ragione R."/>
            <person name="Hildebrand F."/>
            <person name="Pallen M.J."/>
        </authorList>
    </citation>
    <scope>NUCLEOTIDE SEQUENCE</scope>
    <source>
        <strain evidence="3">B1-8020</strain>
    </source>
</reference>
<accession>A0A9D9NGK3</accession>
<gene>
    <name evidence="3" type="ORF">IAB81_01350</name>
</gene>
<evidence type="ECO:0000259" key="1">
    <source>
        <dbReference type="Pfam" id="PF00501"/>
    </source>
</evidence>
<evidence type="ECO:0000259" key="2">
    <source>
        <dbReference type="Pfam" id="PF13193"/>
    </source>
</evidence>
<protein>
    <submittedName>
        <fullName evidence="3">AMP-binding protein</fullName>
    </submittedName>
</protein>
<organism evidence="3 4">
    <name type="scientific">Candidatus Merdivivens pullicola</name>
    <dbReference type="NCBI Taxonomy" id="2840872"/>
    <lineage>
        <taxon>Bacteria</taxon>
        <taxon>Pseudomonadati</taxon>
        <taxon>Bacteroidota</taxon>
        <taxon>Bacteroidia</taxon>
        <taxon>Bacteroidales</taxon>
        <taxon>Muribaculaceae</taxon>
        <taxon>Muribaculaceae incertae sedis</taxon>
        <taxon>Candidatus Merdivivens</taxon>
    </lineage>
</organism>
<dbReference type="PANTHER" id="PTHR24096:SF420">
    <property type="entry name" value="LONG-CHAIN-FATTY-ACID--COA LIGASE-RELATED"/>
    <property type="match status" value="1"/>
</dbReference>
<dbReference type="Proteomes" id="UP000823604">
    <property type="component" value="Unassembled WGS sequence"/>
</dbReference>
<sequence length="350" mass="38706">MLSHRNFCRNILAAYAAHPCNEKDVWLSVLPMAHTYELSLGLLYPFACGACINYLGKTPMPSLLMSALRAVRPTVMLSVPLIIEKIYRGIIVPPVMKNRALSWIQSRIPALFYLLAGAKLRKAFGGRLGFFGIGGAKLDIFTEKFLKKARFPYAIGYGMTETAPLICTAGVRSTHPGTTGTPAYGTKVRLAGTDPNTGTGEIQCKGENVMLGYYKDPERTKAAFTDDGWFRTKDLACVDSKGRFSIKGRLNTVILGPSGGNIYPEEIENVINGMAEVGESLVIQSNGRLVALIRLKEDFSGEIDGLKKEIMNFVNRQVSRFSRIAEVRFVKEAFEKTATHKIRRMKYCTA</sequence>
<name>A0A9D9NGK3_9BACT</name>
<dbReference type="GO" id="GO:0016405">
    <property type="term" value="F:CoA-ligase activity"/>
    <property type="evidence" value="ECO:0007669"/>
    <property type="project" value="TreeGrafter"/>
</dbReference>
<proteinExistence type="predicted"/>
<dbReference type="InterPro" id="IPR000873">
    <property type="entry name" value="AMP-dep_synth/lig_dom"/>
</dbReference>
<evidence type="ECO:0000313" key="3">
    <source>
        <dbReference type="EMBL" id="MBO8472263.1"/>
    </source>
</evidence>
<dbReference type="PANTHER" id="PTHR24096">
    <property type="entry name" value="LONG-CHAIN-FATTY-ACID--COA LIGASE"/>
    <property type="match status" value="1"/>
</dbReference>
<dbReference type="InterPro" id="IPR045851">
    <property type="entry name" value="AMP-bd_C_sf"/>
</dbReference>
<reference evidence="3" key="1">
    <citation type="submission" date="2020-10" db="EMBL/GenBank/DDBJ databases">
        <authorList>
            <person name="Gilroy R."/>
        </authorList>
    </citation>
    <scope>NUCLEOTIDE SEQUENCE</scope>
    <source>
        <strain evidence="3">B1-8020</strain>
    </source>
</reference>
<dbReference type="InterPro" id="IPR042099">
    <property type="entry name" value="ANL_N_sf"/>
</dbReference>
<dbReference type="AlphaFoldDB" id="A0A9D9NGK3"/>
<comment type="caution">
    <text evidence="3">The sequence shown here is derived from an EMBL/GenBank/DDBJ whole genome shotgun (WGS) entry which is preliminary data.</text>
</comment>
<evidence type="ECO:0000313" key="4">
    <source>
        <dbReference type="Proteomes" id="UP000823604"/>
    </source>
</evidence>
<dbReference type="Pfam" id="PF13193">
    <property type="entry name" value="AMP-binding_C"/>
    <property type="match status" value="1"/>
</dbReference>
<dbReference type="InterPro" id="IPR025110">
    <property type="entry name" value="AMP-bd_C"/>
</dbReference>
<dbReference type="Pfam" id="PF00501">
    <property type="entry name" value="AMP-binding"/>
    <property type="match status" value="1"/>
</dbReference>
<dbReference type="Gene3D" id="3.40.50.12780">
    <property type="entry name" value="N-terminal domain of ligase-like"/>
    <property type="match status" value="1"/>
</dbReference>
<dbReference type="Gene3D" id="3.30.300.30">
    <property type="match status" value="1"/>
</dbReference>
<feature type="domain" description="AMP-binding enzyme C-terminal" evidence="2">
    <location>
        <begin position="266"/>
        <end position="341"/>
    </location>
</feature>